<sequence>MLKIYALDDCPIKHLVPLQKSPKKGISLVSFNKNNVVRFVWRLYYHIDGSNELADFHIHQELKDKLNNKDEKFADRYIQRCLFIYANTFKLDKMWVWTTNKQEYFIDLYERNGFKKVQIDRPKEKKIRKNNPDLDYNEKVIKYEIDLSHYL</sequence>
<accession>A0A6C0AC42</accession>
<dbReference type="EMBL" id="MN740544">
    <property type="protein sequence ID" value="QHS77286.1"/>
    <property type="molecule type" value="Genomic_DNA"/>
</dbReference>
<organism evidence="1">
    <name type="scientific">viral metagenome</name>
    <dbReference type="NCBI Taxonomy" id="1070528"/>
    <lineage>
        <taxon>unclassified sequences</taxon>
        <taxon>metagenomes</taxon>
        <taxon>organismal metagenomes</taxon>
    </lineage>
</organism>
<evidence type="ECO:0000313" key="1">
    <source>
        <dbReference type="EMBL" id="QHS77286.1"/>
    </source>
</evidence>
<evidence type="ECO:0008006" key="2">
    <source>
        <dbReference type="Google" id="ProtNLM"/>
    </source>
</evidence>
<proteinExistence type="predicted"/>
<protein>
    <recommendedName>
        <fullName evidence="2">N-acetyltransferase domain-containing protein</fullName>
    </recommendedName>
</protein>
<name>A0A6C0AC42_9ZZZZ</name>
<reference evidence="1" key="1">
    <citation type="journal article" date="2020" name="Nature">
        <title>Giant virus diversity and host interactions through global metagenomics.</title>
        <authorList>
            <person name="Schulz F."/>
            <person name="Roux S."/>
            <person name="Paez-Espino D."/>
            <person name="Jungbluth S."/>
            <person name="Walsh D.A."/>
            <person name="Denef V.J."/>
            <person name="McMahon K.D."/>
            <person name="Konstantinidis K.T."/>
            <person name="Eloe-Fadrosh E.A."/>
            <person name="Kyrpides N.C."/>
            <person name="Woyke T."/>
        </authorList>
    </citation>
    <scope>NUCLEOTIDE SEQUENCE</scope>
    <source>
        <strain evidence="1">GVMAG-S-1004661-13</strain>
    </source>
</reference>
<dbReference type="AlphaFoldDB" id="A0A6C0AC42"/>